<evidence type="ECO:0000256" key="1">
    <source>
        <dbReference type="ARBA" id="ARBA00004477"/>
    </source>
</evidence>
<dbReference type="SUPFAM" id="SSF53649">
    <property type="entry name" value="Alkaline phosphatase-like"/>
    <property type="match status" value="1"/>
</dbReference>
<dbReference type="Pfam" id="PF04987">
    <property type="entry name" value="PigN"/>
    <property type="match status" value="1"/>
</dbReference>
<evidence type="ECO:0000256" key="12">
    <source>
        <dbReference type="RuleBase" id="RU367138"/>
    </source>
</evidence>
<dbReference type="GO" id="GO:0051377">
    <property type="term" value="F:mannose-ethanolamine phosphotransferase activity"/>
    <property type="evidence" value="ECO:0007669"/>
    <property type="project" value="UniProtKB-UniRule"/>
</dbReference>
<dbReference type="InterPro" id="IPR002591">
    <property type="entry name" value="Phosphodiest/P_Trfase"/>
</dbReference>
<dbReference type="InterPro" id="IPR017852">
    <property type="entry name" value="GPI_EtnP_transferase_1_C"/>
</dbReference>
<reference evidence="14" key="1">
    <citation type="submission" date="2017-09" db="EMBL/GenBank/DDBJ databases">
        <title>Contemporary evolution of a Lepidopteran species, Heliothis virescens, in response to modern agricultural practices.</title>
        <authorList>
            <person name="Fritz M.L."/>
            <person name="Deyonke A.M."/>
            <person name="Papanicolaou A."/>
            <person name="Micinski S."/>
            <person name="Westbrook J."/>
            <person name="Gould F."/>
        </authorList>
    </citation>
    <scope>NUCLEOTIDE SEQUENCE [LARGE SCALE GENOMIC DNA]</scope>
    <source>
        <strain evidence="14">HvINT-</strain>
        <tissue evidence="14">Whole body</tissue>
    </source>
</reference>
<comment type="similarity">
    <text evidence="3 12">Belongs to the PIGG/PIGN/PIGO family. PIGN subfamily.</text>
</comment>
<evidence type="ECO:0000256" key="3">
    <source>
        <dbReference type="ARBA" id="ARBA00008400"/>
    </source>
</evidence>
<evidence type="ECO:0000256" key="7">
    <source>
        <dbReference type="ARBA" id="ARBA00022692"/>
    </source>
</evidence>
<dbReference type="GO" id="GO:0006506">
    <property type="term" value="P:GPI anchor biosynthetic process"/>
    <property type="evidence" value="ECO:0007669"/>
    <property type="project" value="UniProtKB-UniPathway"/>
</dbReference>
<dbReference type="AlphaFoldDB" id="A0A2A4JXS1"/>
<feature type="transmembrane region" description="Helical" evidence="12">
    <location>
        <begin position="853"/>
        <end position="872"/>
    </location>
</feature>
<feature type="transmembrane region" description="Helical" evidence="12">
    <location>
        <begin position="643"/>
        <end position="663"/>
    </location>
</feature>
<comment type="caution">
    <text evidence="14">The sequence shown here is derived from an EMBL/GenBank/DDBJ whole genome shotgun (WGS) entry which is preliminary data.</text>
</comment>
<feature type="transmembrane region" description="Helical" evidence="12">
    <location>
        <begin position="820"/>
        <end position="841"/>
    </location>
</feature>
<dbReference type="GO" id="GO:0005789">
    <property type="term" value="C:endoplasmic reticulum membrane"/>
    <property type="evidence" value="ECO:0007669"/>
    <property type="project" value="UniProtKB-SubCell"/>
</dbReference>
<sequence length="930" mass="106808">MFFVGLFLHVVFLFSIFDIYFKSPIVKNVAPYQPRHEHLAERLVLFVVDGLRAESFLNYTTMPYLRSVANSYGRWGISNTQVPTESRPGHVAVIAGFYEDPSAVAKGWKENPVDFDSVFNQTSYTWCWGTYDIVNIFTKANIDDHIVVHEFDPYDQSFSTDKNTSLLDAWVFDRVKTFFQDAKSSNILKKKLQSNKIIFFLHLLGTDTAGHTHKPKTQNFLETLKHVDEGIKEIEQVIRNYYDDDGKTTFLMTSDHGMTDWGSHGAGDDHETQTPYVIWGSGVKQSDLQQLDPETVGMSLEHRLDINQVDLSPIMSTILSIPVPVNSRGKLTTELFDMTLSNKAKAIYSNSRQLASQYNKKRLDVEENAITYLYQPYEPFSKEKYQELISFTEKLLADEEYEKLILLSEEIIHLSLSGLKYYHNYYQQPLLILVTLSFLGWIACLLKVLSEQRFNTQTSILISLTSSKTKRFLNIIFAFLCFVSVYLVYAQNLPFQYHVYSLMPIFLWWYALSSQSLWMQIHSQIRKNRNAGLFLIEIVCYTLGSIALGLSFTYRWMLSIPLVGMAVWPFLSSTRHHLTRPILIAWPVGCLLLSVFSFMPVVGKNVFIDLVITAGVIWLIATMLYIYKILLPLCSNNYESKREIVLSVIQAVLLITSLHNIYVQSKRFEQGTPVLYFYQALAWLTAAITLVLPLLFSRRLICRLMAINTSILNFYLLLSVSHEGLFIVALILNLMCWIFIEFRLQHAQNIKLIESTFEEDNSEGKTFPVIEREISSQDFRRAFFCVLYIILAFFGTGNIASLNSFEIRWVTCFITSFQPFIITTLILLKTLAPFLSVGCSFRAVQHLTKAPTGYLNIIVLIYSNLMGIQLLYNVKNTGSWLEIGTSISQFVIVQVITLFIVIINQIAKLLTDLSVYSFTGKLFKSRKKYV</sequence>
<organism evidence="14">
    <name type="scientific">Heliothis virescens</name>
    <name type="common">Tobacco budworm moth</name>
    <dbReference type="NCBI Taxonomy" id="7102"/>
    <lineage>
        <taxon>Eukaryota</taxon>
        <taxon>Metazoa</taxon>
        <taxon>Ecdysozoa</taxon>
        <taxon>Arthropoda</taxon>
        <taxon>Hexapoda</taxon>
        <taxon>Insecta</taxon>
        <taxon>Pterygota</taxon>
        <taxon>Neoptera</taxon>
        <taxon>Endopterygota</taxon>
        <taxon>Lepidoptera</taxon>
        <taxon>Glossata</taxon>
        <taxon>Ditrysia</taxon>
        <taxon>Noctuoidea</taxon>
        <taxon>Noctuidae</taxon>
        <taxon>Heliothinae</taxon>
        <taxon>Heliothis</taxon>
    </lineage>
</organism>
<name>A0A2A4JXS1_HELVI</name>
<keyword evidence="6 12" id="KW-0808">Transferase</keyword>
<dbReference type="Pfam" id="PF01663">
    <property type="entry name" value="Phosphodiest"/>
    <property type="match status" value="1"/>
</dbReference>
<feature type="transmembrane region" description="Helical" evidence="12">
    <location>
        <begin position="430"/>
        <end position="450"/>
    </location>
</feature>
<dbReference type="InterPro" id="IPR017850">
    <property type="entry name" value="Alkaline_phosphatase_core_sf"/>
</dbReference>
<evidence type="ECO:0000256" key="6">
    <source>
        <dbReference type="ARBA" id="ARBA00022679"/>
    </source>
</evidence>
<comment type="function">
    <text evidence="12">Ethanolamine phosphate transferase involved in glycosylphosphatidylinositol-anchor biosynthesis. Transfers ethanolamine phosphate to the first alpha-1,4-linked mannose of the glycosylphosphatidylinositol precursor of GPI-anchor.</text>
</comment>
<keyword evidence="5 12" id="KW-0337">GPI-anchor biosynthesis</keyword>
<dbReference type="PANTHER" id="PTHR12250:SF0">
    <property type="entry name" value="GPI ETHANOLAMINE PHOSPHATE TRANSFERASE 1"/>
    <property type="match status" value="1"/>
</dbReference>
<feature type="transmembrane region" description="Helical" evidence="12">
    <location>
        <begin position="471"/>
        <end position="489"/>
    </location>
</feature>
<dbReference type="CDD" id="cd16020">
    <property type="entry name" value="GPI_EPT_1"/>
    <property type="match status" value="1"/>
</dbReference>
<dbReference type="InterPro" id="IPR037671">
    <property type="entry name" value="PIGN_N"/>
</dbReference>
<dbReference type="Gene3D" id="3.40.720.10">
    <property type="entry name" value="Alkaline Phosphatase, subunit A"/>
    <property type="match status" value="1"/>
</dbReference>
<feature type="transmembrane region" description="Helical" evidence="12">
    <location>
        <begin position="675"/>
        <end position="695"/>
    </location>
</feature>
<evidence type="ECO:0000256" key="11">
    <source>
        <dbReference type="ARBA" id="ARBA00023180"/>
    </source>
</evidence>
<feature type="transmembrane region" description="Helical" evidence="12">
    <location>
        <begin position="782"/>
        <end position="800"/>
    </location>
</feature>
<evidence type="ECO:0000259" key="13">
    <source>
        <dbReference type="Pfam" id="PF04987"/>
    </source>
</evidence>
<accession>A0A2A4JXS1</accession>
<evidence type="ECO:0000256" key="10">
    <source>
        <dbReference type="ARBA" id="ARBA00023136"/>
    </source>
</evidence>
<keyword evidence="10 12" id="KW-0472">Membrane</keyword>
<feature type="transmembrane region" description="Helical" evidence="12">
    <location>
        <begin position="607"/>
        <end position="631"/>
    </location>
</feature>
<keyword evidence="9 12" id="KW-1133">Transmembrane helix</keyword>
<keyword evidence="7 12" id="KW-0812">Transmembrane</keyword>
<evidence type="ECO:0000256" key="9">
    <source>
        <dbReference type="ARBA" id="ARBA00022989"/>
    </source>
</evidence>
<feature type="transmembrane region" description="Helical" evidence="12">
    <location>
        <begin position="583"/>
        <end position="601"/>
    </location>
</feature>
<dbReference type="PANTHER" id="PTHR12250">
    <property type="entry name" value="PHOSPHATIDYLINOSITOL GLYCAN, CLASS N"/>
    <property type="match status" value="1"/>
</dbReference>
<keyword evidence="11" id="KW-0325">Glycoprotein</keyword>
<protein>
    <recommendedName>
        <fullName evidence="4 12">GPI ethanolamine phosphate transferase 1</fullName>
        <ecNumber evidence="12">2.-.-.-</ecNumber>
    </recommendedName>
</protein>
<feature type="transmembrane region" description="Helical" evidence="12">
    <location>
        <begin position="892"/>
        <end position="918"/>
    </location>
</feature>
<dbReference type="UniPathway" id="UPA00196"/>
<dbReference type="InterPro" id="IPR007070">
    <property type="entry name" value="GPI_EtnP_transferase_1"/>
</dbReference>
<dbReference type="EC" id="2.-.-.-" evidence="12"/>
<comment type="subcellular location">
    <subcellularLocation>
        <location evidence="1 12">Endoplasmic reticulum membrane</location>
        <topology evidence="1 12">Multi-pass membrane protein</topology>
    </subcellularLocation>
</comment>
<feature type="transmembrane region" description="Helical" evidence="12">
    <location>
        <begin position="531"/>
        <end position="548"/>
    </location>
</feature>
<gene>
    <name evidence="14" type="ORF">B5V51_9568</name>
</gene>
<evidence type="ECO:0000256" key="4">
    <source>
        <dbReference type="ARBA" id="ARBA00020831"/>
    </source>
</evidence>
<dbReference type="EMBL" id="NWSH01000438">
    <property type="protein sequence ID" value="PCG76434.1"/>
    <property type="molecule type" value="Genomic_DNA"/>
</dbReference>
<evidence type="ECO:0000256" key="2">
    <source>
        <dbReference type="ARBA" id="ARBA00004687"/>
    </source>
</evidence>
<evidence type="ECO:0000256" key="5">
    <source>
        <dbReference type="ARBA" id="ARBA00022502"/>
    </source>
</evidence>
<keyword evidence="8 12" id="KW-0256">Endoplasmic reticulum</keyword>
<comment type="pathway">
    <text evidence="2 12">Glycolipid biosynthesis; glycosylphosphatidylinositol-anchor biosynthesis.</text>
</comment>
<dbReference type="STRING" id="7102.A0A2A4JXS1"/>
<proteinExistence type="inferred from homology"/>
<feature type="domain" description="GPI ethanolamine phosphate transferase 1 C-terminal" evidence="13">
    <location>
        <begin position="418"/>
        <end position="879"/>
    </location>
</feature>
<evidence type="ECO:0000256" key="8">
    <source>
        <dbReference type="ARBA" id="ARBA00022824"/>
    </source>
</evidence>
<evidence type="ECO:0000313" key="14">
    <source>
        <dbReference type="EMBL" id="PCG76434.1"/>
    </source>
</evidence>
<feature type="transmembrane region" description="Helical" evidence="12">
    <location>
        <begin position="495"/>
        <end position="511"/>
    </location>
</feature>